<organism evidence="1 2">
    <name type="scientific">Prochlorococcus marinus (strain MIT 9211)</name>
    <dbReference type="NCBI Taxonomy" id="93059"/>
    <lineage>
        <taxon>Bacteria</taxon>
        <taxon>Bacillati</taxon>
        <taxon>Cyanobacteriota</taxon>
        <taxon>Cyanophyceae</taxon>
        <taxon>Synechococcales</taxon>
        <taxon>Prochlorococcaceae</taxon>
        <taxon>Prochlorococcus</taxon>
    </lineage>
</organism>
<keyword evidence="2" id="KW-1185">Reference proteome</keyword>
<dbReference type="InterPro" id="IPR005500">
    <property type="entry name" value="DUF309"/>
</dbReference>
<dbReference type="PANTHER" id="PTHR34796:SF1">
    <property type="entry name" value="EXPRESSED PROTEIN"/>
    <property type="match status" value="1"/>
</dbReference>
<dbReference type="STRING" id="93059.P9211_10001"/>
<dbReference type="Proteomes" id="UP000000788">
    <property type="component" value="Chromosome"/>
</dbReference>
<evidence type="ECO:0000313" key="1">
    <source>
        <dbReference type="EMBL" id="ABX08931.1"/>
    </source>
</evidence>
<protein>
    <recommendedName>
        <fullName evidence="3">DUF309 domain-containing protein</fullName>
    </recommendedName>
</protein>
<dbReference type="Gene3D" id="1.10.3450.10">
    <property type="entry name" value="TTHA0068-like"/>
    <property type="match status" value="1"/>
</dbReference>
<accession>A9BAR9</accession>
<dbReference type="RefSeq" id="WP_012195552.1">
    <property type="nucleotide sequence ID" value="NC_009976.1"/>
</dbReference>
<evidence type="ECO:0008006" key="3">
    <source>
        <dbReference type="Google" id="ProtNLM"/>
    </source>
</evidence>
<proteinExistence type="predicted"/>
<dbReference type="AlphaFoldDB" id="A9BAR9"/>
<dbReference type="PANTHER" id="PTHR34796">
    <property type="entry name" value="EXPRESSED PROTEIN"/>
    <property type="match status" value="1"/>
</dbReference>
<evidence type="ECO:0000313" key="2">
    <source>
        <dbReference type="Proteomes" id="UP000000788"/>
    </source>
</evidence>
<dbReference type="Pfam" id="PF03745">
    <property type="entry name" value="DUF309"/>
    <property type="match status" value="1"/>
</dbReference>
<dbReference type="SUPFAM" id="SSF140663">
    <property type="entry name" value="TTHA0068-like"/>
    <property type="match status" value="1"/>
</dbReference>
<gene>
    <name evidence="1" type="ordered locus">P9211_10001</name>
</gene>
<name>A9BAR9_PROM4</name>
<dbReference type="KEGG" id="pmj:P9211_10001"/>
<reference evidence="1 2" key="1">
    <citation type="journal article" date="2007" name="PLoS Genet.">
        <title>Patterns and implications of gene gain and loss in the evolution of Prochlorococcus.</title>
        <authorList>
            <person name="Kettler G.C."/>
            <person name="Martiny A.C."/>
            <person name="Huang K."/>
            <person name="Zucker J."/>
            <person name="Coleman M.L."/>
            <person name="Rodrigue S."/>
            <person name="Chen F."/>
            <person name="Lapidus A."/>
            <person name="Ferriera S."/>
            <person name="Johnson J."/>
            <person name="Steglich C."/>
            <person name="Church G.M."/>
            <person name="Richardson P."/>
            <person name="Chisholm S.W."/>
        </authorList>
    </citation>
    <scope>NUCLEOTIDE SEQUENCE [LARGE SCALE GENOMIC DNA]</scope>
    <source>
        <strain evidence="2">MIT 9211</strain>
    </source>
</reference>
<sequence length="137" mass="15713">MIDINTEHIFSKDKRFDDAISLFNSQDWYSAHDLLEELWHESNGMERVTLQGILQIAVAQLHLTRGNHKGATILYGEGLGRLKRLGLPDFDLDINRLCIIVESRLRLLQSEDNPDKVSIPVIYRKSHKDSSKTDLSL</sequence>
<dbReference type="InterPro" id="IPR023203">
    <property type="entry name" value="TTHA0068_sf"/>
</dbReference>
<dbReference type="EMBL" id="CP000878">
    <property type="protein sequence ID" value="ABX08931.1"/>
    <property type="molecule type" value="Genomic_DNA"/>
</dbReference>
<dbReference type="OrthoDB" id="165483at2"/>
<dbReference type="HOGENOM" id="CLU_125317_1_1_3"/>
<dbReference type="eggNOG" id="COG1547">
    <property type="taxonomic scope" value="Bacteria"/>
</dbReference>